<dbReference type="EMBL" id="SZPQ01000016">
    <property type="protein sequence ID" value="TKI05941.1"/>
    <property type="molecule type" value="Genomic_DNA"/>
</dbReference>
<accession>A0ABY2SKL6</accession>
<proteinExistence type="predicted"/>
<reference evidence="2 3" key="1">
    <citation type="submission" date="2019-04" db="EMBL/GenBank/DDBJ databases">
        <authorList>
            <person name="Li M."/>
            <person name="Gao C."/>
        </authorList>
    </citation>
    <scope>NUCLEOTIDE SEQUENCE [LARGE SCALE GENOMIC DNA]</scope>
    <source>
        <strain evidence="2 3">BGMRC 2031</strain>
    </source>
</reference>
<gene>
    <name evidence="2" type="ORF">FCN80_12035</name>
</gene>
<dbReference type="InterPro" id="IPR016181">
    <property type="entry name" value="Acyl_CoA_acyltransferase"/>
</dbReference>
<keyword evidence="3" id="KW-1185">Reference proteome</keyword>
<name>A0ABY2SKL6_9HYPH</name>
<evidence type="ECO:0000313" key="2">
    <source>
        <dbReference type="EMBL" id="TKI05941.1"/>
    </source>
</evidence>
<organism evidence="2 3">
    <name type="scientific">Martelella alba</name>
    <dbReference type="NCBI Taxonomy" id="2590451"/>
    <lineage>
        <taxon>Bacteria</taxon>
        <taxon>Pseudomonadati</taxon>
        <taxon>Pseudomonadota</taxon>
        <taxon>Alphaproteobacteria</taxon>
        <taxon>Hyphomicrobiales</taxon>
        <taxon>Aurantimonadaceae</taxon>
        <taxon>Martelella</taxon>
    </lineage>
</organism>
<dbReference type="PANTHER" id="PTHR43441:SF2">
    <property type="entry name" value="FAMILY ACETYLTRANSFERASE, PUTATIVE (AFU_ORTHOLOGUE AFUA_7G00850)-RELATED"/>
    <property type="match status" value="1"/>
</dbReference>
<sequence>MPIHNAYDQPLGDALPHWRARERPQRRELTGRFCRLEPLAPAHGPALFQAWHSIGDDRDWTYFSRRRPGTPAECDALIAANAASDDPLHYAVIDLATGSAVGSVALMRIDPDNGVQEIGWVNWSPLMKRSVCGTEALYLLLAYTFDSLGYRRCEWKCHSLNRASVRAAERMGFSYEGTFRQAVVVKGHNRDTCWFSIIDGEWPAIGQALRGWLAADNFTDRGEQKRPLAEFMAARTAS</sequence>
<feature type="domain" description="N-acetyltransferase" evidence="1">
    <location>
        <begin position="34"/>
        <end position="191"/>
    </location>
</feature>
<dbReference type="PROSITE" id="PS51186">
    <property type="entry name" value="GNAT"/>
    <property type="match status" value="1"/>
</dbReference>
<evidence type="ECO:0000313" key="3">
    <source>
        <dbReference type="Proteomes" id="UP000305202"/>
    </source>
</evidence>
<dbReference type="Proteomes" id="UP000305202">
    <property type="component" value="Unassembled WGS sequence"/>
</dbReference>
<protein>
    <submittedName>
        <fullName evidence="2">GNAT family N-acetyltransferase</fullName>
    </submittedName>
</protein>
<dbReference type="RefSeq" id="WP_136990403.1">
    <property type="nucleotide sequence ID" value="NZ_SZPQ01000016.1"/>
</dbReference>
<dbReference type="InterPro" id="IPR051908">
    <property type="entry name" value="Ribosomal_N-acetyltransferase"/>
</dbReference>
<dbReference type="Pfam" id="PF13302">
    <property type="entry name" value="Acetyltransf_3"/>
    <property type="match status" value="1"/>
</dbReference>
<comment type="caution">
    <text evidence="2">The sequence shown here is derived from an EMBL/GenBank/DDBJ whole genome shotgun (WGS) entry which is preliminary data.</text>
</comment>
<evidence type="ECO:0000259" key="1">
    <source>
        <dbReference type="PROSITE" id="PS51186"/>
    </source>
</evidence>
<dbReference type="SUPFAM" id="SSF55729">
    <property type="entry name" value="Acyl-CoA N-acyltransferases (Nat)"/>
    <property type="match status" value="1"/>
</dbReference>
<dbReference type="PANTHER" id="PTHR43441">
    <property type="entry name" value="RIBOSOMAL-PROTEIN-SERINE ACETYLTRANSFERASE"/>
    <property type="match status" value="1"/>
</dbReference>
<dbReference type="Gene3D" id="3.40.630.30">
    <property type="match status" value="1"/>
</dbReference>
<dbReference type="InterPro" id="IPR000182">
    <property type="entry name" value="GNAT_dom"/>
</dbReference>